<proteinExistence type="predicted"/>
<evidence type="ECO:0008006" key="4">
    <source>
        <dbReference type="Google" id="ProtNLM"/>
    </source>
</evidence>
<dbReference type="EMBL" id="BONG01000003">
    <property type="protein sequence ID" value="GIF87318.1"/>
    <property type="molecule type" value="Genomic_DNA"/>
</dbReference>
<organism evidence="2 3">
    <name type="scientific">Catellatospora chokoriensis</name>
    <dbReference type="NCBI Taxonomy" id="310353"/>
    <lineage>
        <taxon>Bacteria</taxon>
        <taxon>Bacillati</taxon>
        <taxon>Actinomycetota</taxon>
        <taxon>Actinomycetes</taxon>
        <taxon>Micromonosporales</taxon>
        <taxon>Micromonosporaceae</taxon>
        <taxon>Catellatospora</taxon>
    </lineage>
</organism>
<protein>
    <recommendedName>
        <fullName evidence="4">ABC-2 type transport system permease protein</fullName>
    </recommendedName>
</protein>
<dbReference type="PANTHER" id="PTHR37305">
    <property type="entry name" value="INTEGRAL MEMBRANE PROTEIN-RELATED"/>
    <property type="match status" value="1"/>
</dbReference>
<accession>A0A8J3JYK9</accession>
<comment type="caution">
    <text evidence="2">The sequence shown here is derived from an EMBL/GenBank/DDBJ whole genome shotgun (WGS) entry which is preliminary data.</text>
</comment>
<reference evidence="2 3" key="1">
    <citation type="submission" date="2021-01" db="EMBL/GenBank/DDBJ databases">
        <title>Whole genome shotgun sequence of Catellatospora chokoriensis NBRC 107358.</title>
        <authorList>
            <person name="Komaki H."/>
            <person name="Tamura T."/>
        </authorList>
    </citation>
    <scope>NUCLEOTIDE SEQUENCE [LARGE SCALE GENOMIC DNA]</scope>
    <source>
        <strain evidence="2 3">NBRC 107358</strain>
    </source>
</reference>
<name>A0A8J3JYK9_9ACTN</name>
<dbReference type="Proteomes" id="UP000619293">
    <property type="component" value="Unassembled WGS sequence"/>
</dbReference>
<dbReference type="GO" id="GO:0140359">
    <property type="term" value="F:ABC-type transporter activity"/>
    <property type="evidence" value="ECO:0007669"/>
    <property type="project" value="InterPro"/>
</dbReference>
<sequence>MNLVRAEVSRLLARRFTHVMVIGLLAVFGITAATTLASSASPGSEAWASAERSAAERRASLVEFKNKCEEAFRQDREAAEDTFTEGCDAAGDPADVRDWHYLEDAFVFELEIRSLTVFLAVYLSFFAFVIAASFIGAEMSSGGITNLLLWRPQRAPVLGAKLAALTGSVALFSALFTVLYVGAFYLIAYTSGWTGDVDAAFWAELAGLCGRGIALSTASAACAFALATLARHTAAALGIAVGYFLIWEAGGRIVFEIGGMLPYDPYFLSSYLSAFVSGDLKYWSGLDGSGDLVITRLSGGMVLAGLTAALLAAAFTNFRRRDLI</sequence>
<feature type="transmembrane region" description="Helical" evidence="1">
    <location>
        <begin position="158"/>
        <end position="187"/>
    </location>
</feature>
<evidence type="ECO:0000313" key="2">
    <source>
        <dbReference type="EMBL" id="GIF87318.1"/>
    </source>
</evidence>
<feature type="transmembrane region" description="Helical" evidence="1">
    <location>
        <begin position="234"/>
        <end position="255"/>
    </location>
</feature>
<keyword evidence="1" id="KW-0472">Membrane</keyword>
<feature type="transmembrane region" description="Helical" evidence="1">
    <location>
        <begin position="115"/>
        <end position="137"/>
    </location>
</feature>
<dbReference type="RefSeq" id="WP_191844399.1">
    <property type="nucleotide sequence ID" value="NZ_BAAALB010000036.1"/>
</dbReference>
<dbReference type="PANTHER" id="PTHR37305:SF1">
    <property type="entry name" value="MEMBRANE PROTEIN"/>
    <property type="match status" value="1"/>
</dbReference>
<gene>
    <name evidence="2" type="ORF">Cch02nite_07620</name>
</gene>
<keyword evidence="1" id="KW-0812">Transmembrane</keyword>
<evidence type="ECO:0000313" key="3">
    <source>
        <dbReference type="Proteomes" id="UP000619293"/>
    </source>
</evidence>
<feature type="transmembrane region" description="Helical" evidence="1">
    <location>
        <begin position="21"/>
        <end position="40"/>
    </location>
</feature>
<dbReference type="AlphaFoldDB" id="A0A8J3JYK9"/>
<feature type="transmembrane region" description="Helical" evidence="1">
    <location>
        <begin position="293"/>
        <end position="315"/>
    </location>
</feature>
<dbReference type="GO" id="GO:0005886">
    <property type="term" value="C:plasma membrane"/>
    <property type="evidence" value="ECO:0007669"/>
    <property type="project" value="UniProtKB-SubCell"/>
</dbReference>
<keyword evidence="3" id="KW-1185">Reference proteome</keyword>
<evidence type="ECO:0000256" key="1">
    <source>
        <dbReference type="SAM" id="Phobius"/>
    </source>
</evidence>
<keyword evidence="1" id="KW-1133">Transmembrane helix</keyword>
<feature type="transmembrane region" description="Helical" evidence="1">
    <location>
        <begin position="199"/>
        <end position="227"/>
    </location>
</feature>